<proteinExistence type="predicted"/>
<evidence type="ECO:0000313" key="4">
    <source>
        <dbReference type="EMBL" id="CAB4982608.1"/>
    </source>
</evidence>
<dbReference type="EMBL" id="CAFBOF010000030">
    <property type="protein sequence ID" value="CAB4982608.1"/>
    <property type="molecule type" value="Genomic_DNA"/>
</dbReference>
<dbReference type="EMBL" id="CAFBMM010000029">
    <property type="protein sequence ID" value="CAB4905754.1"/>
    <property type="molecule type" value="Genomic_DNA"/>
</dbReference>
<sequence length="159" mass="16720">MTNLQNKYPEVIFYNPYMTEIQDDVIIGRGTRIGSMTILHSGAVIGNDCTIGSHCNICESQIGNRVSIQTGVHITRGVVLEDDVFIGPGVITLNDKLLGGPLTAPKVEARAKVGGGVVLLPNVIVGSDAIVGAGSVVTQNVIPASIVRGQPARLHEPNK</sequence>
<organism evidence="5">
    <name type="scientific">freshwater metagenome</name>
    <dbReference type="NCBI Taxonomy" id="449393"/>
    <lineage>
        <taxon>unclassified sequences</taxon>
        <taxon>metagenomes</taxon>
        <taxon>ecological metagenomes</taxon>
    </lineage>
</organism>
<evidence type="ECO:0000256" key="1">
    <source>
        <dbReference type="ARBA" id="ARBA00022679"/>
    </source>
</evidence>
<dbReference type="CDD" id="cd03358">
    <property type="entry name" value="LbH_WxcM_N_like"/>
    <property type="match status" value="1"/>
</dbReference>
<dbReference type="PROSITE" id="PS00101">
    <property type="entry name" value="HEXAPEP_TRANSFERASES"/>
    <property type="match status" value="1"/>
</dbReference>
<dbReference type="InterPro" id="IPR018357">
    <property type="entry name" value="Hexapep_transf_CS"/>
</dbReference>
<dbReference type="EMBL" id="CAEZYK010000005">
    <property type="protein sequence ID" value="CAB4713934.1"/>
    <property type="molecule type" value="Genomic_DNA"/>
</dbReference>
<protein>
    <submittedName>
        <fullName evidence="5">Unannotated protein</fullName>
    </submittedName>
</protein>
<dbReference type="AlphaFoldDB" id="A0A6J7RKX5"/>
<dbReference type="InterPro" id="IPR050179">
    <property type="entry name" value="Trans_hexapeptide_repeat"/>
</dbReference>
<evidence type="ECO:0000313" key="2">
    <source>
        <dbReference type="EMBL" id="CAB4713934.1"/>
    </source>
</evidence>
<name>A0A6J7RKX5_9ZZZZ</name>
<reference evidence="5" key="1">
    <citation type="submission" date="2020-05" db="EMBL/GenBank/DDBJ databases">
        <authorList>
            <person name="Chiriac C."/>
            <person name="Salcher M."/>
            <person name="Ghai R."/>
            <person name="Kavagutti S V."/>
        </authorList>
    </citation>
    <scope>NUCLEOTIDE SEQUENCE</scope>
</reference>
<dbReference type="PANTHER" id="PTHR43300">
    <property type="entry name" value="ACETYLTRANSFERASE"/>
    <property type="match status" value="1"/>
</dbReference>
<accession>A0A6J7RKX5</accession>
<dbReference type="InterPro" id="IPR001451">
    <property type="entry name" value="Hexapep"/>
</dbReference>
<keyword evidence="1" id="KW-0808">Transferase</keyword>
<evidence type="ECO:0000313" key="3">
    <source>
        <dbReference type="EMBL" id="CAB4905754.1"/>
    </source>
</evidence>
<evidence type="ECO:0000313" key="5">
    <source>
        <dbReference type="EMBL" id="CAB5029467.1"/>
    </source>
</evidence>
<dbReference type="Gene3D" id="2.160.10.10">
    <property type="entry name" value="Hexapeptide repeat proteins"/>
    <property type="match status" value="1"/>
</dbReference>
<dbReference type="EMBL" id="CAFBPQ010000044">
    <property type="protein sequence ID" value="CAB5029467.1"/>
    <property type="molecule type" value="Genomic_DNA"/>
</dbReference>
<dbReference type="Pfam" id="PF00132">
    <property type="entry name" value="Hexapep"/>
    <property type="match status" value="1"/>
</dbReference>
<dbReference type="GO" id="GO:0016740">
    <property type="term" value="F:transferase activity"/>
    <property type="evidence" value="ECO:0007669"/>
    <property type="project" value="UniProtKB-KW"/>
</dbReference>
<gene>
    <name evidence="2" type="ORF">UFOPK2683_00161</name>
    <name evidence="3" type="ORF">UFOPK3605_00749</name>
    <name evidence="4" type="ORF">UFOPK3897_01203</name>
    <name evidence="5" type="ORF">UFOPK4121_01220</name>
</gene>
<dbReference type="PANTHER" id="PTHR43300:SF4">
    <property type="entry name" value="ACYL-[ACYL-CARRIER-PROTEIN]--UDP-N-ACETYLGLUCOSAMINE O-ACYLTRANSFERASE"/>
    <property type="match status" value="1"/>
</dbReference>
<dbReference type="SUPFAM" id="SSF51161">
    <property type="entry name" value="Trimeric LpxA-like enzymes"/>
    <property type="match status" value="1"/>
</dbReference>
<dbReference type="InterPro" id="IPR011004">
    <property type="entry name" value="Trimer_LpxA-like_sf"/>
</dbReference>